<dbReference type="EMBL" id="CM037614">
    <property type="protein sequence ID" value="KAH8017692.1"/>
    <property type="molecule type" value="Genomic_DNA"/>
</dbReference>
<evidence type="ECO:0000313" key="1">
    <source>
        <dbReference type="EMBL" id="KAH8017692.1"/>
    </source>
</evidence>
<keyword evidence="2" id="KW-1185">Reference proteome</keyword>
<reference evidence="1" key="1">
    <citation type="submission" date="2021-08" db="EMBL/GenBank/DDBJ databases">
        <title>The first chromosome-level gecko genome reveals the dynamic sex chromosomes of Neotropical dwarf geckos (Sphaerodactylidae: Sphaerodactylus).</title>
        <authorList>
            <person name="Pinto B.J."/>
            <person name="Keating S.E."/>
            <person name="Gamble T."/>
        </authorList>
    </citation>
    <scope>NUCLEOTIDE SEQUENCE</scope>
    <source>
        <strain evidence="1">TG3544</strain>
    </source>
</reference>
<evidence type="ECO:0000313" key="2">
    <source>
        <dbReference type="Proteomes" id="UP000827872"/>
    </source>
</evidence>
<name>A0ACB8GDM1_9SAUR</name>
<dbReference type="Proteomes" id="UP000827872">
    <property type="component" value="Linkage Group LG01"/>
</dbReference>
<proteinExistence type="predicted"/>
<organism evidence="1 2">
    <name type="scientific">Sphaerodactylus townsendi</name>
    <dbReference type="NCBI Taxonomy" id="933632"/>
    <lineage>
        <taxon>Eukaryota</taxon>
        <taxon>Metazoa</taxon>
        <taxon>Chordata</taxon>
        <taxon>Craniata</taxon>
        <taxon>Vertebrata</taxon>
        <taxon>Euteleostomi</taxon>
        <taxon>Lepidosauria</taxon>
        <taxon>Squamata</taxon>
        <taxon>Bifurcata</taxon>
        <taxon>Gekkota</taxon>
        <taxon>Sphaerodactylidae</taxon>
        <taxon>Sphaerodactylus</taxon>
    </lineage>
</organism>
<sequence length="254" mass="27923">MFSNDTRVVIIPRKLPLVLIHLVALLTLPPATSTNHCLLVVAMKKLIKNIMQTERELSAFYKLSDKMGPIEFEIDLRSTKVLQTDSTTKPKEKTWAQELAELSAPMDNNCPSVDSYSKDLQDSPVTLSPSLMPANLVQEALADFRLLSSEEQKYVVDRLEGTRLKFINIMKAPDGLNLDKEVSCSNANRSPSSSNPPAVSPDTVFELPTKAIVHHMSHARSDTILSPASANLVNLKNGCIQQNVTDIVSLGDGN</sequence>
<comment type="caution">
    <text evidence="1">The sequence shown here is derived from an EMBL/GenBank/DDBJ whole genome shotgun (WGS) entry which is preliminary data.</text>
</comment>
<accession>A0ACB8GDM1</accession>
<protein>
    <submittedName>
        <fullName evidence="1">Uncharacterized protein</fullName>
    </submittedName>
</protein>
<gene>
    <name evidence="1" type="ORF">K3G42_031949</name>
</gene>